<dbReference type="GO" id="GO:0007162">
    <property type="term" value="P:negative regulation of cell adhesion"/>
    <property type="evidence" value="ECO:0007669"/>
    <property type="project" value="TreeGrafter"/>
</dbReference>
<dbReference type="GO" id="GO:0050772">
    <property type="term" value="P:positive regulation of axonogenesis"/>
    <property type="evidence" value="ECO:0007669"/>
    <property type="project" value="TreeGrafter"/>
</dbReference>
<dbReference type="Pfam" id="PF08337">
    <property type="entry name" value="Plexin_cytopl"/>
    <property type="match status" value="1"/>
</dbReference>
<dbReference type="AlphaFoldDB" id="A0A3Q3XAS0"/>
<feature type="domain" description="Plexin cytoplasmic RasGAP" evidence="1">
    <location>
        <begin position="54"/>
        <end position="231"/>
    </location>
</feature>
<dbReference type="Ensembl" id="ENSMMOT00000019747.1">
    <property type="protein sequence ID" value="ENSMMOP00000019421.1"/>
    <property type="gene ID" value="ENSMMOG00000014725.1"/>
</dbReference>
<reference evidence="2" key="1">
    <citation type="submission" date="2025-08" db="UniProtKB">
        <authorList>
            <consortium name="Ensembl"/>
        </authorList>
    </citation>
    <scope>IDENTIFICATION</scope>
</reference>
<dbReference type="PANTHER" id="PTHR22625">
    <property type="entry name" value="PLEXIN"/>
    <property type="match status" value="1"/>
</dbReference>
<accession>A0A3Q3XAS0</accession>
<dbReference type="Gene3D" id="1.10.506.10">
    <property type="entry name" value="GTPase Activation - p120gap, domain 1"/>
    <property type="match status" value="1"/>
</dbReference>
<dbReference type="PANTHER" id="PTHR22625:SF4">
    <property type="entry name" value="PLEXIN-C1"/>
    <property type="match status" value="1"/>
</dbReference>
<sequence>SVVVIVYRSKQKKLTAEMNKSMAELERIIRNDIRQGFVDLQTEKTDLMENAGTIPFLAYKHFASRLFFPEVQWDSNAAKVHILQTEDVVQVQLDECCQGLSRLLQDQLFLTSMVHAMEEQKSFNIKDKCVLASLLTVALHSNLPYLTEVMEVLLRDLMQQNSNTQAKLLLRRTESTVEKLLTNWMSICLYGFLRERIGQHLFLMVSALTQQTAKGPVDRVTEKALYTLSEDWLLWQAQDFSFLYNVKVIPQLLQYIYFIFKLLNNYLIRLNLKNYGGVFLGLHFPLCETSSLCV</sequence>
<name>A0A3Q3XAS0_MOLML</name>
<keyword evidence="3" id="KW-1185">Reference proteome</keyword>
<reference evidence="2" key="2">
    <citation type="submission" date="2025-09" db="UniProtKB">
        <authorList>
            <consortium name="Ensembl"/>
        </authorList>
    </citation>
    <scope>IDENTIFICATION</scope>
</reference>
<dbReference type="GO" id="GO:0017154">
    <property type="term" value="F:semaphorin receptor activity"/>
    <property type="evidence" value="ECO:0007669"/>
    <property type="project" value="InterPro"/>
</dbReference>
<organism evidence="2 3">
    <name type="scientific">Mola mola</name>
    <name type="common">Ocean sunfish</name>
    <name type="synonym">Tetraodon mola</name>
    <dbReference type="NCBI Taxonomy" id="94237"/>
    <lineage>
        <taxon>Eukaryota</taxon>
        <taxon>Metazoa</taxon>
        <taxon>Chordata</taxon>
        <taxon>Craniata</taxon>
        <taxon>Vertebrata</taxon>
        <taxon>Euteleostomi</taxon>
        <taxon>Actinopterygii</taxon>
        <taxon>Neopterygii</taxon>
        <taxon>Teleostei</taxon>
        <taxon>Neoteleostei</taxon>
        <taxon>Acanthomorphata</taxon>
        <taxon>Eupercaria</taxon>
        <taxon>Tetraodontiformes</taxon>
        <taxon>Molidae</taxon>
        <taxon>Mola</taxon>
    </lineage>
</organism>
<dbReference type="OMA" id="TSMVHAM"/>
<dbReference type="SUPFAM" id="SSF48350">
    <property type="entry name" value="GTPase activation domain, GAP"/>
    <property type="match status" value="1"/>
</dbReference>
<protein>
    <recommendedName>
        <fullName evidence="1">Plexin cytoplasmic RasGAP domain-containing protein</fullName>
    </recommendedName>
</protein>
<proteinExistence type="predicted"/>
<dbReference type="InterPro" id="IPR008936">
    <property type="entry name" value="Rho_GTPase_activation_prot"/>
</dbReference>
<evidence type="ECO:0000313" key="3">
    <source>
        <dbReference type="Proteomes" id="UP000261620"/>
    </source>
</evidence>
<dbReference type="Proteomes" id="UP000261620">
    <property type="component" value="Unplaced"/>
</dbReference>
<dbReference type="GO" id="GO:0002116">
    <property type="term" value="C:semaphorin receptor complex"/>
    <property type="evidence" value="ECO:0007669"/>
    <property type="project" value="TreeGrafter"/>
</dbReference>
<evidence type="ECO:0000259" key="1">
    <source>
        <dbReference type="Pfam" id="PF08337"/>
    </source>
</evidence>
<dbReference type="GO" id="GO:0030334">
    <property type="term" value="P:regulation of cell migration"/>
    <property type="evidence" value="ECO:0007669"/>
    <property type="project" value="TreeGrafter"/>
</dbReference>
<dbReference type="GO" id="GO:0005886">
    <property type="term" value="C:plasma membrane"/>
    <property type="evidence" value="ECO:0007669"/>
    <property type="project" value="TreeGrafter"/>
</dbReference>
<dbReference type="InterPro" id="IPR031148">
    <property type="entry name" value="Plexin"/>
</dbReference>
<evidence type="ECO:0000313" key="2">
    <source>
        <dbReference type="Ensembl" id="ENSMMOP00000019421.1"/>
    </source>
</evidence>
<dbReference type="STRING" id="94237.ENSMMOP00000019421"/>
<dbReference type="GO" id="GO:0008360">
    <property type="term" value="P:regulation of cell shape"/>
    <property type="evidence" value="ECO:0007669"/>
    <property type="project" value="TreeGrafter"/>
</dbReference>
<dbReference type="InterPro" id="IPR013548">
    <property type="entry name" value="Plexin_cytoplasmic_RasGAP_dom"/>
</dbReference>